<evidence type="ECO:0000313" key="6">
    <source>
        <dbReference type="Proteomes" id="UP000076882"/>
    </source>
</evidence>
<dbReference type="Proteomes" id="UP000076872">
    <property type="component" value="Unassembled WGS sequence"/>
</dbReference>
<feature type="region of interest" description="Disordered" evidence="1">
    <location>
        <begin position="1"/>
        <end position="24"/>
    </location>
</feature>
<evidence type="ECO:0000313" key="2">
    <source>
        <dbReference type="EMBL" id="KZU02563.1"/>
    </source>
</evidence>
<dbReference type="PATRIC" id="fig|1590.142.peg.1915"/>
<name>A0A165HBK2_LACPN</name>
<proteinExistence type="predicted"/>
<organism evidence="3 6">
    <name type="scientific">Lactiplantibacillus plantarum</name>
    <name type="common">Lactobacillus plantarum</name>
    <dbReference type="NCBI Taxonomy" id="1590"/>
    <lineage>
        <taxon>Bacteria</taxon>
        <taxon>Bacillati</taxon>
        <taxon>Bacillota</taxon>
        <taxon>Bacilli</taxon>
        <taxon>Lactobacillales</taxon>
        <taxon>Lactobacillaceae</taxon>
        <taxon>Lactiplantibacillus</taxon>
    </lineage>
</organism>
<comment type="caution">
    <text evidence="3">The sequence shown here is derived from an EMBL/GenBank/DDBJ whole genome shotgun (WGS) entry which is preliminary data.</text>
</comment>
<evidence type="ECO:0000313" key="4">
    <source>
        <dbReference type="EMBL" id="KZV03181.1"/>
    </source>
</evidence>
<sequence>MAGQHRALTDRNSKKQATLGDSSQLTGRTRTTLLILF</sequence>
<dbReference type="EMBL" id="LUWI01000029">
    <property type="protein sequence ID" value="KZU02563.1"/>
    <property type="molecule type" value="Genomic_DNA"/>
</dbReference>
<accession>A0A165HBK2</accession>
<reference evidence="5 6" key="1">
    <citation type="submission" date="2016-03" db="EMBL/GenBank/DDBJ databases">
        <title>Comparative genomics of 54 Lactobacillus plantarum strains reveals genomic uncoupling from niche constraints.</title>
        <authorList>
            <person name="Martino M.E."/>
        </authorList>
    </citation>
    <scope>NUCLEOTIDE SEQUENCE [LARGE SCALE GENOMIC DNA]</scope>
    <source>
        <strain evidence="3 6">19.1</strain>
        <strain evidence="4 5">NAB2</strain>
        <strain evidence="2 7">Nizo2260</strain>
    </source>
</reference>
<dbReference type="EMBL" id="LUXM01000040">
    <property type="protein sequence ID" value="KZU92202.1"/>
    <property type="molecule type" value="Genomic_DNA"/>
</dbReference>
<protein>
    <submittedName>
        <fullName evidence="3">Uncharacterized protein</fullName>
    </submittedName>
</protein>
<evidence type="ECO:0000256" key="1">
    <source>
        <dbReference type="SAM" id="MobiDB-lite"/>
    </source>
</evidence>
<gene>
    <name evidence="3" type="ORF">Lp19_3488</name>
    <name evidence="4" type="ORF">NAB2_1683</name>
    <name evidence="2" type="ORF">Nizo2260_2204</name>
</gene>
<dbReference type="Proteomes" id="UP000076989">
    <property type="component" value="Unassembled WGS sequence"/>
</dbReference>
<evidence type="ECO:0000313" key="5">
    <source>
        <dbReference type="Proteomes" id="UP000076872"/>
    </source>
</evidence>
<dbReference type="AlphaFoldDB" id="A0A165HBK2"/>
<feature type="compositionally biased region" description="Polar residues" evidence="1">
    <location>
        <begin position="15"/>
        <end position="24"/>
    </location>
</feature>
<evidence type="ECO:0000313" key="7">
    <source>
        <dbReference type="Proteomes" id="UP000076989"/>
    </source>
</evidence>
<dbReference type="EMBL" id="LUXO01000027">
    <property type="protein sequence ID" value="KZV03181.1"/>
    <property type="molecule type" value="Genomic_DNA"/>
</dbReference>
<dbReference type="Proteomes" id="UP000076882">
    <property type="component" value="Unassembled WGS sequence"/>
</dbReference>
<evidence type="ECO:0000313" key="3">
    <source>
        <dbReference type="EMBL" id="KZU92202.1"/>
    </source>
</evidence>